<keyword evidence="3" id="KW-1185">Reference proteome</keyword>
<comment type="caution">
    <text evidence="2">The sequence shown here is derived from an EMBL/GenBank/DDBJ whole genome shotgun (WGS) entry which is preliminary data.</text>
</comment>
<dbReference type="Proteomes" id="UP001169069">
    <property type="component" value="Unassembled WGS sequence"/>
</dbReference>
<protein>
    <submittedName>
        <fullName evidence="2">DUF45 domain-containing protein</fullName>
    </submittedName>
</protein>
<proteinExistence type="predicted"/>
<dbReference type="PANTHER" id="PTHR30399">
    <property type="entry name" value="UNCHARACTERIZED PROTEIN YGJP"/>
    <property type="match status" value="1"/>
</dbReference>
<dbReference type="EMBL" id="JAQIBD010000001">
    <property type="protein sequence ID" value="MDM5270743.1"/>
    <property type="molecule type" value="Genomic_DNA"/>
</dbReference>
<dbReference type="Gene3D" id="3.30.2010.10">
    <property type="entry name" value="Metalloproteases ('zincins'), catalytic domain"/>
    <property type="match status" value="1"/>
</dbReference>
<dbReference type="RefSeq" id="WP_289412019.1">
    <property type="nucleotide sequence ID" value="NZ_JAQIBD010000001.1"/>
</dbReference>
<reference evidence="2" key="1">
    <citation type="submission" date="2023-01" db="EMBL/GenBank/DDBJ databases">
        <title>Sulfurovum sp. zt1-1 genome assembly.</title>
        <authorList>
            <person name="Wang J."/>
        </authorList>
    </citation>
    <scope>NUCLEOTIDE SEQUENCE</scope>
    <source>
        <strain evidence="2">Zt1-1</strain>
    </source>
</reference>
<organism evidence="2 3">
    <name type="scientific">Sulfurovum zhangzhouensis</name>
    <dbReference type="NCBI Taxonomy" id="3019067"/>
    <lineage>
        <taxon>Bacteria</taxon>
        <taxon>Pseudomonadati</taxon>
        <taxon>Campylobacterota</taxon>
        <taxon>Epsilonproteobacteria</taxon>
        <taxon>Campylobacterales</taxon>
        <taxon>Sulfurovaceae</taxon>
        <taxon>Sulfurovum</taxon>
    </lineage>
</organism>
<evidence type="ECO:0000259" key="1">
    <source>
        <dbReference type="Pfam" id="PF01863"/>
    </source>
</evidence>
<feature type="domain" description="YgjP-like metallopeptidase" evidence="1">
    <location>
        <begin position="94"/>
        <end position="147"/>
    </location>
</feature>
<dbReference type="InterPro" id="IPR002725">
    <property type="entry name" value="YgjP-like_metallopeptidase"/>
</dbReference>
<sequence length="166" mass="19570">MLKYINGYNTQLKAQVQELIEQDKLGEYLLSRYPDTHTYTTDKALYGLVQEMKNTTLKNASPLSKVVYDSKIRDINKALGTHTYITRVQGAKVKTKNEIRIANLFKKTPEAFLRMIVAHELAHLKEKEHTKSFYKLCVHIEPHYHQLEFDTRLYLTYKEHFGELYE</sequence>
<dbReference type="PANTHER" id="PTHR30399:SF1">
    <property type="entry name" value="UTP PYROPHOSPHATASE"/>
    <property type="match status" value="1"/>
</dbReference>
<gene>
    <name evidence="2" type="ORF">PGH07_00955</name>
</gene>
<dbReference type="InterPro" id="IPR053136">
    <property type="entry name" value="UTP_pyrophosphatase-like"/>
</dbReference>
<accession>A0ABT7QV81</accession>
<dbReference type="Pfam" id="PF01863">
    <property type="entry name" value="YgjP-like"/>
    <property type="match status" value="1"/>
</dbReference>
<evidence type="ECO:0000313" key="2">
    <source>
        <dbReference type="EMBL" id="MDM5270743.1"/>
    </source>
</evidence>
<name>A0ABT7QV81_9BACT</name>
<evidence type="ECO:0000313" key="3">
    <source>
        <dbReference type="Proteomes" id="UP001169069"/>
    </source>
</evidence>